<dbReference type="InterPro" id="IPR049033">
    <property type="entry name" value="AGA-YXIM_GBD"/>
</dbReference>
<proteinExistence type="inferred from homology"/>
<comment type="caution">
    <text evidence="5">The sequence shown here is derived from an EMBL/GenBank/DDBJ whole genome shotgun (WGS) entry which is preliminary data.</text>
</comment>
<dbReference type="Pfam" id="PF21254">
    <property type="entry name" value="AGA-YXIM_GBD"/>
    <property type="match status" value="2"/>
</dbReference>
<dbReference type="InterPro" id="IPR036514">
    <property type="entry name" value="SGNH_hydro_sf"/>
</dbReference>
<name>A0A926KL00_9BACL</name>
<dbReference type="Gene3D" id="3.40.50.1110">
    <property type="entry name" value="SGNH hydrolase"/>
    <property type="match status" value="1"/>
</dbReference>
<keyword evidence="6" id="KW-1185">Reference proteome</keyword>
<sequence>MFKRIANCLSIAAICTGFVLGSAFSLPTDASAAPPAKSLLLFDCGPGTAAPGYTGLLPTTSYSPSLGYGFEDVSKVTSRDRGAPDALRGDFCMPAGTQFKADLPNGDYQITVISGDNIASSSTGVKAEGVAIAALSSAAGQFDQKSFPVTITDGQLNLEFTGAVPRVNAVEISRIFKYDFGPGAIESGYIQVLESTAYSSERGYGFADTTKVSSRDRATSDPLRSDFTMPSGTSFLADVPNGDYQVRIISGDAIAGNSVDIKAEGLTKAAALTTAAGSYSDVTFTVSVIDSQLNVDIVGTVPRINALIATKLPNRVQGTVPNVYIAGDSTVQTYNSSFYPEAGWGQKIADYFTSSVKFTNRAIGGRSSKSFAVEGRLDAILNEIKPNDYLFIQFGHNDASSIPERHTDPYTTYKQYLNMYIDGANQRQAIPVLVTPVGRRSYDANGNFKNDFPDYVTAMKQVASERNVKLIDLNSKSIQYYNSIGVEATKSIFLWLEPGAYPNFPNGVQDNTHFQENGAIQIARLVTDGIREMNLAIISFIK</sequence>
<comment type="similarity">
    <text evidence="1">Belongs to the 'GDSL' lipolytic enzyme family.</text>
</comment>
<dbReference type="InterPro" id="IPR001087">
    <property type="entry name" value="GDSL"/>
</dbReference>
<dbReference type="SUPFAM" id="SSF49785">
    <property type="entry name" value="Galactose-binding domain-like"/>
    <property type="match status" value="2"/>
</dbReference>
<feature type="signal peptide" evidence="3">
    <location>
        <begin position="1"/>
        <end position="32"/>
    </location>
</feature>
<feature type="chain" id="PRO_5037657782" evidence="3">
    <location>
        <begin position="33"/>
        <end position="542"/>
    </location>
</feature>
<dbReference type="PANTHER" id="PTHR43695">
    <property type="entry name" value="PUTATIVE (AFU_ORTHOLOGUE AFUA_2G17250)-RELATED"/>
    <property type="match status" value="1"/>
</dbReference>
<dbReference type="SUPFAM" id="SSF52266">
    <property type="entry name" value="SGNH hydrolase"/>
    <property type="match status" value="1"/>
</dbReference>
<keyword evidence="2" id="KW-0378">Hydrolase</keyword>
<accession>A0A926KL00</accession>
<feature type="domain" description="Beta-agarase/YXIM esterase-like galactose-binding" evidence="4">
    <location>
        <begin position="176"/>
        <end position="296"/>
    </location>
</feature>
<dbReference type="RefSeq" id="WP_188173400.1">
    <property type="nucleotide sequence ID" value="NZ_JACVVD010000002.1"/>
</dbReference>
<dbReference type="GO" id="GO:0016788">
    <property type="term" value="F:hydrolase activity, acting on ester bonds"/>
    <property type="evidence" value="ECO:0007669"/>
    <property type="project" value="InterPro"/>
</dbReference>
<dbReference type="EMBL" id="JACVVD010000002">
    <property type="protein sequence ID" value="MBD0379590.1"/>
    <property type="molecule type" value="Genomic_DNA"/>
</dbReference>
<dbReference type="Pfam" id="PF00657">
    <property type="entry name" value="Lipase_GDSL"/>
    <property type="match status" value="1"/>
</dbReference>
<evidence type="ECO:0000313" key="5">
    <source>
        <dbReference type="EMBL" id="MBD0379590.1"/>
    </source>
</evidence>
<evidence type="ECO:0000256" key="2">
    <source>
        <dbReference type="ARBA" id="ARBA00022801"/>
    </source>
</evidence>
<dbReference type="Gene3D" id="2.60.120.430">
    <property type="entry name" value="Galactose-binding lectin"/>
    <property type="match status" value="2"/>
</dbReference>
<evidence type="ECO:0000256" key="1">
    <source>
        <dbReference type="ARBA" id="ARBA00008668"/>
    </source>
</evidence>
<dbReference type="InterPro" id="IPR037459">
    <property type="entry name" value="RhgT-like"/>
</dbReference>
<evidence type="ECO:0000313" key="6">
    <source>
        <dbReference type="Proteomes" id="UP000650466"/>
    </source>
</evidence>
<dbReference type="InterPro" id="IPR008979">
    <property type="entry name" value="Galactose-bd-like_sf"/>
</dbReference>
<protein>
    <submittedName>
        <fullName evidence="5">GDSL family lipase</fullName>
    </submittedName>
</protein>
<feature type="domain" description="Beta-agarase/YXIM esterase-like galactose-binding" evidence="4">
    <location>
        <begin position="42"/>
        <end position="160"/>
    </location>
</feature>
<evidence type="ECO:0000259" key="4">
    <source>
        <dbReference type="Pfam" id="PF21254"/>
    </source>
</evidence>
<keyword evidence="3" id="KW-0732">Signal</keyword>
<evidence type="ECO:0000256" key="3">
    <source>
        <dbReference type="SAM" id="SignalP"/>
    </source>
</evidence>
<reference evidence="5" key="1">
    <citation type="submission" date="2020-09" db="EMBL/GenBank/DDBJ databases">
        <title>Draft Genome Sequence of Paenibacillus sp. WST5.</title>
        <authorList>
            <person name="Bao Z."/>
        </authorList>
    </citation>
    <scope>NUCLEOTIDE SEQUENCE</scope>
    <source>
        <strain evidence="5">WST5</strain>
    </source>
</reference>
<gene>
    <name evidence="5" type="ORF">ICC18_05635</name>
</gene>
<organism evidence="5 6">
    <name type="scientific">Paenibacillus sedimenti</name>
    <dbReference type="NCBI Taxonomy" id="2770274"/>
    <lineage>
        <taxon>Bacteria</taxon>
        <taxon>Bacillati</taxon>
        <taxon>Bacillota</taxon>
        <taxon>Bacilli</taxon>
        <taxon>Bacillales</taxon>
        <taxon>Paenibacillaceae</taxon>
        <taxon>Paenibacillus</taxon>
    </lineage>
</organism>
<dbReference type="CDD" id="cd01821">
    <property type="entry name" value="Rhamnogalacturan_acetylesterase_like"/>
    <property type="match status" value="1"/>
</dbReference>
<dbReference type="AlphaFoldDB" id="A0A926KL00"/>
<dbReference type="PANTHER" id="PTHR43695:SF1">
    <property type="entry name" value="RHAMNOGALACTURONAN ACETYLESTERASE"/>
    <property type="match status" value="1"/>
</dbReference>
<dbReference type="Proteomes" id="UP000650466">
    <property type="component" value="Unassembled WGS sequence"/>
</dbReference>